<accession>A0A4Y2TAC3</accession>
<dbReference type="OrthoDB" id="6467599at2759"/>
<dbReference type="Proteomes" id="UP000499080">
    <property type="component" value="Unassembled WGS sequence"/>
</dbReference>
<proteinExistence type="predicted"/>
<dbReference type="InterPro" id="IPR036397">
    <property type="entry name" value="RNaseH_sf"/>
</dbReference>
<comment type="caution">
    <text evidence="1">The sequence shown here is derived from an EMBL/GenBank/DDBJ whole genome shotgun (WGS) entry which is preliminary data.</text>
</comment>
<evidence type="ECO:0000313" key="3">
    <source>
        <dbReference type="EMBL" id="GBO06620.1"/>
    </source>
</evidence>
<dbReference type="GO" id="GO:0003676">
    <property type="term" value="F:nucleic acid binding"/>
    <property type="evidence" value="ECO:0007669"/>
    <property type="project" value="InterPro"/>
</dbReference>
<reference evidence="1 5" key="1">
    <citation type="journal article" date="2019" name="Sci. Rep.">
        <title>Orb-weaving spider Araneus ventricosus genome elucidates the spidroin gene catalogue.</title>
        <authorList>
            <person name="Kono N."/>
            <person name="Nakamura H."/>
            <person name="Ohtoshi R."/>
            <person name="Moran D.A.P."/>
            <person name="Shinohara A."/>
            <person name="Yoshida Y."/>
            <person name="Fujiwara M."/>
            <person name="Mori M."/>
            <person name="Tomita M."/>
            <person name="Arakawa K."/>
        </authorList>
    </citation>
    <scope>NUCLEOTIDE SEQUENCE [LARGE SCALE GENOMIC DNA]</scope>
</reference>
<dbReference type="EMBL" id="BGPR01026557">
    <property type="protein sequence ID" value="GBN96385.1"/>
    <property type="molecule type" value="Genomic_DNA"/>
</dbReference>
<evidence type="ECO:0000313" key="4">
    <source>
        <dbReference type="EMBL" id="GBO06705.1"/>
    </source>
</evidence>
<evidence type="ECO:0000313" key="1">
    <source>
        <dbReference type="EMBL" id="GBN96359.1"/>
    </source>
</evidence>
<keyword evidence="5" id="KW-1185">Reference proteome</keyword>
<name>A0A4Y2TAC3_ARAVE</name>
<evidence type="ECO:0000313" key="2">
    <source>
        <dbReference type="EMBL" id="GBN96385.1"/>
    </source>
</evidence>
<dbReference type="EMBL" id="BGPR01032903">
    <property type="protein sequence ID" value="GBO06620.1"/>
    <property type="molecule type" value="Genomic_DNA"/>
</dbReference>
<dbReference type="EMBL" id="BGPR01026547">
    <property type="protein sequence ID" value="GBN96359.1"/>
    <property type="molecule type" value="Genomic_DNA"/>
</dbReference>
<evidence type="ECO:0000313" key="5">
    <source>
        <dbReference type="Proteomes" id="UP000499080"/>
    </source>
</evidence>
<protein>
    <submittedName>
        <fullName evidence="1">Uncharacterized protein</fullName>
    </submittedName>
</protein>
<dbReference type="EMBL" id="BGPR01032961">
    <property type="protein sequence ID" value="GBO06705.1"/>
    <property type="molecule type" value="Genomic_DNA"/>
</dbReference>
<organism evidence="1 5">
    <name type="scientific">Araneus ventricosus</name>
    <name type="common">Orbweaver spider</name>
    <name type="synonym">Epeira ventricosa</name>
    <dbReference type="NCBI Taxonomy" id="182803"/>
    <lineage>
        <taxon>Eukaryota</taxon>
        <taxon>Metazoa</taxon>
        <taxon>Ecdysozoa</taxon>
        <taxon>Arthropoda</taxon>
        <taxon>Chelicerata</taxon>
        <taxon>Arachnida</taxon>
        <taxon>Araneae</taxon>
        <taxon>Araneomorphae</taxon>
        <taxon>Entelegynae</taxon>
        <taxon>Araneoidea</taxon>
        <taxon>Araneidae</taxon>
        <taxon>Araneus</taxon>
    </lineage>
</organism>
<sequence length="92" mass="9937">MDPACQVGTLQGHGGSIIVWGVFSWQFSGSLVLVPTSLNAIRYVELLGDPLHSFMLYCHQHGMEYSSKTTAPLTGAGCLLPGWMRIPLTSLS</sequence>
<gene>
    <name evidence="3" type="ORF">AVEN_105261_1</name>
    <name evidence="2" type="ORF">AVEN_145519_1</name>
    <name evidence="4" type="ORF">AVEN_271571_1</name>
    <name evidence="1" type="ORF">AVEN_37698_1</name>
</gene>
<dbReference type="AlphaFoldDB" id="A0A4Y2TAC3"/>
<dbReference type="Gene3D" id="3.30.420.10">
    <property type="entry name" value="Ribonuclease H-like superfamily/Ribonuclease H"/>
    <property type="match status" value="1"/>
</dbReference>